<dbReference type="EMBL" id="JADWDJ010000024">
    <property type="protein sequence ID" value="KAG5261370.1"/>
    <property type="molecule type" value="Genomic_DNA"/>
</dbReference>
<reference evidence="2" key="1">
    <citation type="submission" date="2020-10" db="EMBL/GenBank/DDBJ databases">
        <title>Chromosome-scale genome assembly of the Allis shad, Alosa alosa.</title>
        <authorList>
            <person name="Margot Z."/>
            <person name="Christophe K."/>
            <person name="Cabau C."/>
            <person name="Louis A."/>
            <person name="Berthelot C."/>
            <person name="Parey E."/>
            <person name="Roest Crollius H."/>
            <person name="Montfort J."/>
            <person name="Robinson-Rechavi M."/>
            <person name="Bucao C."/>
            <person name="Bouchez O."/>
            <person name="Gislard M."/>
            <person name="Lluch J."/>
            <person name="Milhes M."/>
            <person name="Lampietro C."/>
            <person name="Lopez Roques C."/>
            <person name="Donnadieu C."/>
            <person name="Braasch I."/>
            <person name="Desvignes T."/>
            <person name="Postlethwait J."/>
            <person name="Bobe J."/>
            <person name="Guiguen Y."/>
        </authorList>
    </citation>
    <scope>NUCLEOTIDE SEQUENCE</scope>
    <source>
        <strain evidence="2">M-15738</strain>
        <tissue evidence="2">Blood</tissue>
    </source>
</reference>
<feature type="transmembrane region" description="Helical" evidence="1">
    <location>
        <begin position="7"/>
        <end position="27"/>
    </location>
</feature>
<organism evidence="2 3">
    <name type="scientific">Alosa alosa</name>
    <name type="common">allis shad</name>
    <dbReference type="NCBI Taxonomy" id="278164"/>
    <lineage>
        <taxon>Eukaryota</taxon>
        <taxon>Metazoa</taxon>
        <taxon>Chordata</taxon>
        <taxon>Craniata</taxon>
        <taxon>Vertebrata</taxon>
        <taxon>Euteleostomi</taxon>
        <taxon>Actinopterygii</taxon>
        <taxon>Neopterygii</taxon>
        <taxon>Teleostei</taxon>
        <taxon>Clupei</taxon>
        <taxon>Clupeiformes</taxon>
        <taxon>Clupeoidei</taxon>
        <taxon>Clupeidae</taxon>
        <taxon>Alosa</taxon>
    </lineage>
</organism>
<feature type="transmembrane region" description="Helical" evidence="1">
    <location>
        <begin position="39"/>
        <end position="62"/>
    </location>
</feature>
<accession>A0AAV6FFY9</accession>
<proteinExistence type="predicted"/>
<name>A0AAV6FFY9_9TELE</name>
<evidence type="ECO:0000313" key="3">
    <source>
        <dbReference type="Proteomes" id="UP000823561"/>
    </source>
</evidence>
<protein>
    <submittedName>
        <fullName evidence="2">Uncharacterized protein</fullName>
    </submittedName>
</protein>
<keyword evidence="1" id="KW-1133">Transmembrane helix</keyword>
<evidence type="ECO:0000313" key="2">
    <source>
        <dbReference type="EMBL" id="KAG5261370.1"/>
    </source>
</evidence>
<comment type="caution">
    <text evidence="2">The sequence shown here is derived from an EMBL/GenBank/DDBJ whole genome shotgun (WGS) entry which is preliminary data.</text>
</comment>
<gene>
    <name evidence="2" type="ORF">AALO_G00303650</name>
</gene>
<keyword evidence="1" id="KW-0812">Transmembrane</keyword>
<dbReference type="AlphaFoldDB" id="A0AAV6FFY9"/>
<keyword evidence="3" id="KW-1185">Reference proteome</keyword>
<dbReference type="Proteomes" id="UP000823561">
    <property type="component" value="Chromosome 24"/>
</dbReference>
<keyword evidence="1" id="KW-0472">Membrane</keyword>
<evidence type="ECO:0000256" key="1">
    <source>
        <dbReference type="SAM" id="Phobius"/>
    </source>
</evidence>
<sequence>MFRSITLLYCPTLMFHSITLLYCPTLMLRSITLLYCPTLIFHSITLLYCPTSMFRSITLLYCPTSMFRSTPPCSALPCLSAPFPILLSPTPQLWLPSAPPYQFTLLPCSVTPLYHLTAWPCSVCPSLLLPHPSGPSPLPPLRALSASLRVAIKGPHQQGATVSILSITESEHLCLR</sequence>